<dbReference type="Gene3D" id="3.20.20.60">
    <property type="entry name" value="Phosphoenolpyruvate-binding domains"/>
    <property type="match status" value="1"/>
</dbReference>
<dbReference type="Pfam" id="PF00224">
    <property type="entry name" value="PK"/>
    <property type="match status" value="1"/>
</dbReference>
<dbReference type="InterPro" id="IPR015813">
    <property type="entry name" value="Pyrv/PenolPyrv_kinase-like_dom"/>
</dbReference>
<dbReference type="UniPathway" id="UPA00109">
    <property type="reaction ID" value="UER00188"/>
</dbReference>
<comment type="similarity">
    <text evidence="2 12">Belongs to the pyruvate kinase family.</text>
</comment>
<evidence type="ECO:0000256" key="6">
    <source>
        <dbReference type="ARBA" id="ARBA00022741"/>
    </source>
</evidence>
<keyword evidence="11 14" id="KW-0670">Pyruvate</keyword>
<dbReference type="InterPro" id="IPR040442">
    <property type="entry name" value="Pyrv_kinase-like_dom_sf"/>
</dbReference>
<evidence type="ECO:0000256" key="5">
    <source>
        <dbReference type="ARBA" id="ARBA00022723"/>
    </source>
</evidence>
<dbReference type="EMBL" id="PCWM01000039">
    <property type="protein sequence ID" value="PIR03170.1"/>
    <property type="molecule type" value="Genomic_DNA"/>
</dbReference>
<organism evidence="14 15">
    <name type="scientific">Candidatus Magasanikbacteria bacterium CG11_big_fil_rev_8_21_14_0_20_43_7</name>
    <dbReference type="NCBI Taxonomy" id="1974654"/>
    <lineage>
        <taxon>Bacteria</taxon>
        <taxon>Candidatus Magasanikiibacteriota</taxon>
    </lineage>
</organism>
<dbReference type="GO" id="GO:0005524">
    <property type="term" value="F:ATP binding"/>
    <property type="evidence" value="ECO:0007669"/>
    <property type="project" value="UniProtKB-KW"/>
</dbReference>
<keyword evidence="10 12" id="KW-0324">Glycolysis</keyword>
<evidence type="ECO:0000259" key="13">
    <source>
        <dbReference type="Pfam" id="PF00224"/>
    </source>
</evidence>
<comment type="caution">
    <text evidence="14">The sequence shown here is derived from an EMBL/GenBank/DDBJ whole genome shotgun (WGS) entry which is preliminary data.</text>
</comment>
<evidence type="ECO:0000256" key="2">
    <source>
        <dbReference type="ARBA" id="ARBA00008663"/>
    </source>
</evidence>
<dbReference type="PRINTS" id="PR01050">
    <property type="entry name" value="PYRUVTKNASE"/>
</dbReference>
<feature type="non-terminal residue" evidence="14">
    <location>
        <position position="223"/>
    </location>
</feature>
<keyword evidence="5" id="KW-0479">Metal-binding</keyword>
<evidence type="ECO:0000256" key="4">
    <source>
        <dbReference type="ARBA" id="ARBA00022679"/>
    </source>
</evidence>
<comment type="catalytic activity">
    <reaction evidence="12">
        <text>pyruvate + ATP = phosphoenolpyruvate + ADP + H(+)</text>
        <dbReference type="Rhea" id="RHEA:18157"/>
        <dbReference type="ChEBI" id="CHEBI:15361"/>
        <dbReference type="ChEBI" id="CHEBI:15378"/>
        <dbReference type="ChEBI" id="CHEBI:30616"/>
        <dbReference type="ChEBI" id="CHEBI:58702"/>
        <dbReference type="ChEBI" id="CHEBI:456216"/>
        <dbReference type="EC" id="2.7.1.40"/>
    </reaction>
</comment>
<evidence type="ECO:0000256" key="12">
    <source>
        <dbReference type="RuleBase" id="RU000504"/>
    </source>
</evidence>
<dbReference type="Proteomes" id="UP000229782">
    <property type="component" value="Unassembled WGS sequence"/>
</dbReference>
<gene>
    <name evidence="14" type="ORF">COV60_01765</name>
</gene>
<dbReference type="GO" id="GO:0000287">
    <property type="term" value="F:magnesium ion binding"/>
    <property type="evidence" value="ECO:0007669"/>
    <property type="project" value="InterPro"/>
</dbReference>
<evidence type="ECO:0000256" key="9">
    <source>
        <dbReference type="ARBA" id="ARBA00022842"/>
    </source>
</evidence>
<evidence type="ECO:0000256" key="10">
    <source>
        <dbReference type="ARBA" id="ARBA00023152"/>
    </source>
</evidence>
<protein>
    <recommendedName>
        <fullName evidence="3 12">Pyruvate kinase</fullName>
        <ecNumber evidence="3 12">2.7.1.40</ecNumber>
    </recommendedName>
</protein>
<reference evidence="14 15" key="1">
    <citation type="submission" date="2017-09" db="EMBL/GenBank/DDBJ databases">
        <title>Depth-based differentiation of microbial function through sediment-hosted aquifers and enrichment of novel symbionts in the deep terrestrial subsurface.</title>
        <authorList>
            <person name="Probst A.J."/>
            <person name="Ladd B."/>
            <person name="Jarett J.K."/>
            <person name="Geller-Mcgrath D.E."/>
            <person name="Sieber C.M."/>
            <person name="Emerson J.B."/>
            <person name="Anantharaman K."/>
            <person name="Thomas B.C."/>
            <person name="Malmstrom R."/>
            <person name="Stieglmeier M."/>
            <person name="Klingl A."/>
            <person name="Woyke T."/>
            <person name="Ryan C.M."/>
            <person name="Banfield J.F."/>
        </authorList>
    </citation>
    <scope>NUCLEOTIDE SEQUENCE [LARGE SCALE GENOMIC DNA]</scope>
    <source>
        <strain evidence="14">CG11_big_fil_rev_8_21_14_0_20_43_7</strain>
    </source>
</reference>
<feature type="domain" description="Pyruvate kinase barrel" evidence="13">
    <location>
        <begin position="3"/>
        <end position="212"/>
    </location>
</feature>
<dbReference type="InterPro" id="IPR001697">
    <property type="entry name" value="Pyr_Knase"/>
</dbReference>
<dbReference type="AlphaFoldDB" id="A0A2H0N2Q5"/>
<evidence type="ECO:0000256" key="7">
    <source>
        <dbReference type="ARBA" id="ARBA00022777"/>
    </source>
</evidence>
<dbReference type="InterPro" id="IPR011037">
    <property type="entry name" value="Pyrv_Knase-like_insert_dom_sf"/>
</dbReference>
<evidence type="ECO:0000256" key="11">
    <source>
        <dbReference type="ARBA" id="ARBA00023317"/>
    </source>
</evidence>
<keyword evidence="6" id="KW-0547">Nucleotide-binding</keyword>
<evidence type="ECO:0000256" key="3">
    <source>
        <dbReference type="ARBA" id="ARBA00012142"/>
    </source>
</evidence>
<sequence length="223" mass="24535">MKKRTKIVCTLGPSTETKETITALVSAGMNVARLNFSHGTYDNHAMLIDHVRGVSVELGEPVAIVQDLQGPKIRVGNVPEAGVMLEKGSMVTFDTSKEGYEDDVIPIDYKDLHTHVHIGERILLDDGKIETKISRLSGTQISAEVIVGGTLTSHKGINVPDSHLAISPLTEKDKKDARFGVEHDVDFIALSFVTSAKDILDLRYLVKEYEKELGKHPENPIRI</sequence>
<dbReference type="GO" id="GO:0030955">
    <property type="term" value="F:potassium ion binding"/>
    <property type="evidence" value="ECO:0007669"/>
    <property type="project" value="InterPro"/>
</dbReference>
<dbReference type="GO" id="GO:0004743">
    <property type="term" value="F:pyruvate kinase activity"/>
    <property type="evidence" value="ECO:0007669"/>
    <property type="project" value="UniProtKB-EC"/>
</dbReference>
<dbReference type="SUPFAM" id="SSF50800">
    <property type="entry name" value="PK beta-barrel domain-like"/>
    <property type="match status" value="1"/>
</dbReference>
<evidence type="ECO:0000313" key="14">
    <source>
        <dbReference type="EMBL" id="PIR03170.1"/>
    </source>
</evidence>
<keyword evidence="4 12" id="KW-0808">Transferase</keyword>
<keyword evidence="9 12" id="KW-0460">Magnesium</keyword>
<dbReference type="EC" id="2.7.1.40" evidence="3 12"/>
<dbReference type="GO" id="GO:0016301">
    <property type="term" value="F:kinase activity"/>
    <property type="evidence" value="ECO:0007669"/>
    <property type="project" value="UniProtKB-KW"/>
</dbReference>
<accession>A0A2H0N2Q5</accession>
<name>A0A2H0N2Q5_9BACT</name>
<keyword evidence="7 12" id="KW-0418">Kinase</keyword>
<comment type="pathway">
    <text evidence="1 12">Carbohydrate degradation; glycolysis; pyruvate from D-glyceraldehyde 3-phosphate: step 5/5.</text>
</comment>
<dbReference type="Gene3D" id="2.40.33.10">
    <property type="entry name" value="PK beta-barrel domain-like"/>
    <property type="match status" value="1"/>
</dbReference>
<dbReference type="InterPro" id="IPR015793">
    <property type="entry name" value="Pyrv_Knase_brl"/>
</dbReference>
<dbReference type="PANTHER" id="PTHR11817">
    <property type="entry name" value="PYRUVATE KINASE"/>
    <property type="match status" value="1"/>
</dbReference>
<evidence type="ECO:0000313" key="15">
    <source>
        <dbReference type="Proteomes" id="UP000229782"/>
    </source>
</evidence>
<evidence type="ECO:0000256" key="1">
    <source>
        <dbReference type="ARBA" id="ARBA00004997"/>
    </source>
</evidence>
<dbReference type="InterPro" id="IPR015806">
    <property type="entry name" value="Pyrv_Knase_insert_dom_sf"/>
</dbReference>
<proteinExistence type="inferred from homology"/>
<dbReference type="SUPFAM" id="SSF51621">
    <property type="entry name" value="Phosphoenolpyruvate/pyruvate domain"/>
    <property type="match status" value="1"/>
</dbReference>
<keyword evidence="8" id="KW-0067">ATP-binding</keyword>
<evidence type="ECO:0000256" key="8">
    <source>
        <dbReference type="ARBA" id="ARBA00022840"/>
    </source>
</evidence>
<dbReference type="FunFam" id="2.40.33.10:FF:000001">
    <property type="entry name" value="Pyruvate kinase"/>
    <property type="match status" value="1"/>
</dbReference>